<dbReference type="Proteomes" id="UP000017836">
    <property type="component" value="Unassembled WGS sequence"/>
</dbReference>
<sequence length="263" mass="28051">MRFSFNGARPSKERSIGLSLNALDLPDVISLDSDPRPHSFISSPRKATVGNFLRWVVDRLTIMEGNYASDAIPPLDSARDCPAILEGEYPSLDGAPSLDGEEANSDVEVAVNGPIITLVPPPPAMVVLLAVVAPEFLDNLAQVYDVNLPVVTAEPLIEPRNFQSENHVMYLGMLGDMGASFQAPIQQVLSVMDVIAQAAIANNVVSPSMADTSMEDWNASSFPPVLALTLASMSPIIGLDVSDVIPSLETQATAKAKDEHNST</sequence>
<dbReference type="HOGENOM" id="CLU_092583_0_0_1"/>
<organism evidence="1 2">
    <name type="scientific">Amborella trichopoda</name>
    <dbReference type="NCBI Taxonomy" id="13333"/>
    <lineage>
        <taxon>Eukaryota</taxon>
        <taxon>Viridiplantae</taxon>
        <taxon>Streptophyta</taxon>
        <taxon>Embryophyta</taxon>
        <taxon>Tracheophyta</taxon>
        <taxon>Spermatophyta</taxon>
        <taxon>Magnoliopsida</taxon>
        <taxon>Amborellales</taxon>
        <taxon>Amborellaceae</taxon>
        <taxon>Amborella</taxon>
    </lineage>
</organism>
<protein>
    <submittedName>
        <fullName evidence="1">Uncharacterized protein</fullName>
    </submittedName>
</protein>
<name>U5DCC7_AMBTC</name>
<keyword evidence="2" id="KW-1185">Reference proteome</keyword>
<dbReference type="EMBL" id="KI392290">
    <property type="protein sequence ID" value="ERN18043.1"/>
    <property type="molecule type" value="Genomic_DNA"/>
</dbReference>
<dbReference type="AlphaFoldDB" id="U5DCC7"/>
<proteinExistence type="predicted"/>
<evidence type="ECO:0000313" key="2">
    <source>
        <dbReference type="Proteomes" id="UP000017836"/>
    </source>
</evidence>
<dbReference type="Gramene" id="ERN18043">
    <property type="protein sequence ID" value="ERN18043"/>
    <property type="gene ID" value="AMTR_s00046p00194450"/>
</dbReference>
<accession>U5DCC7</accession>
<evidence type="ECO:0000313" key="1">
    <source>
        <dbReference type="EMBL" id="ERN18043.1"/>
    </source>
</evidence>
<gene>
    <name evidence="1" type="ORF">AMTR_s00046p00194450</name>
</gene>
<reference evidence="2" key="1">
    <citation type="journal article" date="2013" name="Science">
        <title>The Amborella genome and the evolution of flowering plants.</title>
        <authorList>
            <consortium name="Amborella Genome Project"/>
        </authorList>
    </citation>
    <scope>NUCLEOTIDE SEQUENCE [LARGE SCALE GENOMIC DNA]</scope>
</reference>